<gene>
    <name evidence="9" type="ORF">PX52LOC_02667</name>
</gene>
<comment type="similarity">
    <text evidence="2">Belongs to the GSP F family.</text>
</comment>
<feature type="transmembrane region" description="Helical" evidence="7">
    <location>
        <begin position="155"/>
        <end position="179"/>
    </location>
</feature>
<feature type="transmembrane region" description="Helical" evidence="7">
    <location>
        <begin position="113"/>
        <end position="135"/>
    </location>
</feature>
<proteinExistence type="inferred from homology"/>
<name>A0A5C1AD89_9BACT</name>
<evidence type="ECO:0000313" key="9">
    <source>
        <dbReference type="EMBL" id="QEL15732.1"/>
    </source>
</evidence>
<evidence type="ECO:0000256" key="5">
    <source>
        <dbReference type="ARBA" id="ARBA00022989"/>
    </source>
</evidence>
<comment type="subcellular location">
    <subcellularLocation>
        <location evidence="1">Cell membrane</location>
        <topology evidence="1">Multi-pass membrane protein</topology>
    </subcellularLocation>
</comment>
<dbReference type="PANTHER" id="PTHR30012:SF0">
    <property type="entry name" value="TYPE II SECRETION SYSTEM PROTEIN F-RELATED"/>
    <property type="match status" value="1"/>
</dbReference>
<keyword evidence="6 7" id="KW-0472">Membrane</keyword>
<keyword evidence="5 7" id="KW-1133">Transmembrane helix</keyword>
<evidence type="ECO:0000256" key="7">
    <source>
        <dbReference type="SAM" id="Phobius"/>
    </source>
</evidence>
<dbReference type="KEGG" id="lrs:PX52LOC_02667"/>
<evidence type="ECO:0000313" key="10">
    <source>
        <dbReference type="Proteomes" id="UP000324974"/>
    </source>
</evidence>
<protein>
    <submittedName>
        <fullName evidence="9">General secretion pathway protein GspF</fullName>
    </submittedName>
</protein>
<organism evidence="9 10">
    <name type="scientific">Limnoglobus roseus</name>
    <dbReference type="NCBI Taxonomy" id="2598579"/>
    <lineage>
        <taxon>Bacteria</taxon>
        <taxon>Pseudomonadati</taxon>
        <taxon>Planctomycetota</taxon>
        <taxon>Planctomycetia</taxon>
        <taxon>Gemmatales</taxon>
        <taxon>Gemmataceae</taxon>
        <taxon>Limnoglobus</taxon>
    </lineage>
</organism>
<accession>A0A5C1AD89</accession>
<dbReference type="Gene3D" id="1.20.81.30">
    <property type="entry name" value="Type II secretion system (T2SS), domain F"/>
    <property type="match status" value="2"/>
</dbReference>
<dbReference type="RefSeq" id="WP_149110515.1">
    <property type="nucleotide sequence ID" value="NZ_CP042425.1"/>
</dbReference>
<dbReference type="Proteomes" id="UP000324974">
    <property type="component" value="Chromosome"/>
</dbReference>
<evidence type="ECO:0000256" key="4">
    <source>
        <dbReference type="ARBA" id="ARBA00022692"/>
    </source>
</evidence>
<evidence type="ECO:0000256" key="6">
    <source>
        <dbReference type="ARBA" id="ARBA00023136"/>
    </source>
</evidence>
<dbReference type="PANTHER" id="PTHR30012">
    <property type="entry name" value="GENERAL SECRETION PATHWAY PROTEIN"/>
    <property type="match status" value="1"/>
</dbReference>
<evidence type="ECO:0000256" key="2">
    <source>
        <dbReference type="ARBA" id="ARBA00005745"/>
    </source>
</evidence>
<dbReference type="InterPro" id="IPR018076">
    <property type="entry name" value="T2SS_GspF_dom"/>
</dbReference>
<evidence type="ECO:0000259" key="8">
    <source>
        <dbReference type="Pfam" id="PF00482"/>
    </source>
</evidence>
<dbReference type="Pfam" id="PF00482">
    <property type="entry name" value="T2SSF"/>
    <property type="match status" value="2"/>
</dbReference>
<keyword evidence="3" id="KW-1003">Cell membrane</keyword>
<feature type="domain" description="Type II secretion system protein GspF" evidence="8">
    <location>
        <begin position="217"/>
        <end position="329"/>
    </location>
</feature>
<feature type="transmembrane region" description="Helical" evidence="7">
    <location>
        <begin position="308"/>
        <end position="333"/>
    </location>
</feature>
<dbReference type="GO" id="GO:0005886">
    <property type="term" value="C:plasma membrane"/>
    <property type="evidence" value="ECO:0007669"/>
    <property type="project" value="UniProtKB-SubCell"/>
</dbReference>
<evidence type="ECO:0000256" key="3">
    <source>
        <dbReference type="ARBA" id="ARBA00022475"/>
    </source>
</evidence>
<evidence type="ECO:0000256" key="1">
    <source>
        <dbReference type="ARBA" id="ARBA00004651"/>
    </source>
</evidence>
<sequence length="358" mass="38829">MFRSPCPLPALILWCRALRHGLDVGLSPVRVFRQQAKSGPAVFRPVAERMADRLDDGDSISDALKPEAWRFPVLFVELIAVGEQAGRLPVIFQELEQHYEAVRDAQRKFISALVYPAMMYVGAIGVLTLLILVLGSMSGVNGKPIDALGLGLVGAGGAFLFLFYATGFTIFVLGTLFIVSRNPNAKAAAEAYGLKIPGLAPVVRAFALHRFSMAAHMTIEAGLKADRVLKSSLRATANKAYQAEGDRAAKLARKGKEIVETLSKLGPTLFPDAFVQAVAIGEESGRLAEVMLKEAEIYREESIRGMKVLARIVSGLVYAVIGILVIVCIFRVFNTAYMGQIQQGLDAADDHNKWLRGG</sequence>
<keyword evidence="10" id="KW-1185">Reference proteome</keyword>
<dbReference type="OrthoDB" id="211600at2"/>
<dbReference type="AlphaFoldDB" id="A0A5C1AD89"/>
<reference evidence="10" key="1">
    <citation type="submission" date="2019-08" db="EMBL/GenBank/DDBJ databases">
        <title>Limnoglobus roseus gen. nov., sp. nov., a novel freshwater planctomycete with a giant genome from the family Gemmataceae.</title>
        <authorList>
            <person name="Kulichevskaya I.S."/>
            <person name="Naumoff D.G."/>
            <person name="Miroshnikov K."/>
            <person name="Ivanova A."/>
            <person name="Philippov D.A."/>
            <person name="Hakobyan A."/>
            <person name="Rijpstra I.C."/>
            <person name="Sinninghe Damste J.S."/>
            <person name="Liesack W."/>
            <person name="Dedysh S.N."/>
        </authorList>
    </citation>
    <scope>NUCLEOTIDE SEQUENCE [LARGE SCALE GENOMIC DNA]</scope>
    <source>
        <strain evidence="10">PX52</strain>
    </source>
</reference>
<keyword evidence="4 7" id="KW-0812">Transmembrane</keyword>
<dbReference type="InterPro" id="IPR042094">
    <property type="entry name" value="T2SS_GspF_sf"/>
</dbReference>
<dbReference type="EMBL" id="CP042425">
    <property type="protein sequence ID" value="QEL15732.1"/>
    <property type="molecule type" value="Genomic_DNA"/>
</dbReference>
<feature type="domain" description="Type II secretion system protein GspF" evidence="8">
    <location>
        <begin position="14"/>
        <end position="134"/>
    </location>
</feature>
<dbReference type="InterPro" id="IPR003004">
    <property type="entry name" value="GspF/PilC"/>
</dbReference>